<evidence type="ECO:0000256" key="1">
    <source>
        <dbReference type="ARBA" id="ARBA00006739"/>
    </source>
</evidence>
<dbReference type="EMBL" id="JAYMRV010000005">
    <property type="protein sequence ID" value="MEM5422976.1"/>
    <property type="molecule type" value="Genomic_DNA"/>
</dbReference>
<protein>
    <submittedName>
        <fullName evidence="4">Glycosyltransferase family 2 protein</fullName>
    </submittedName>
</protein>
<proteinExistence type="inferred from homology"/>
<dbReference type="Gene3D" id="3.90.550.10">
    <property type="entry name" value="Spore Coat Polysaccharide Biosynthesis Protein SpsA, Chain A"/>
    <property type="match status" value="1"/>
</dbReference>
<reference evidence="4 5" key="1">
    <citation type="submission" date="2024-01" db="EMBL/GenBank/DDBJ databases">
        <title>The diversity of rhizobia nodulating Mimosa spp. in eleven states of Brazil covering several biomes is determined by host plant, location, and edaphic factors.</title>
        <authorList>
            <person name="Rouws L."/>
            <person name="Barauna A."/>
            <person name="Beukes C."/>
            <person name="De Faria S.M."/>
            <person name="Gross E."/>
            <person name="Dos Reis Junior F.B."/>
            <person name="Simon M."/>
            <person name="Maluk M."/>
            <person name="Odee D.W."/>
            <person name="Kenicer G."/>
            <person name="Young J.P.W."/>
            <person name="Reis V.M."/>
            <person name="Zilli J."/>
            <person name="James E.K."/>
        </authorList>
    </citation>
    <scope>NUCLEOTIDE SEQUENCE [LARGE SCALE GENOMIC DNA]</scope>
    <source>
        <strain evidence="4 5">JPY167</strain>
    </source>
</reference>
<comment type="similarity">
    <text evidence="1">Belongs to the glycosyltransferase 2 family.</text>
</comment>
<sequence length="299" mass="32684">MNVGPARGDEAGTVVVFYRPDEGCVARANRLASFGPCVVVDNTEQVRDAASLGVDPRIHYVANGANLGIAKAINQGVDALIACGCTMAILFDQDSEPSAELLRALPRTMQEVLARGTKVALLGPAYEDARLGGTAPFVRFGRLRLQRVTPVGSTPVDVDFLITSGSCLNLGAWSPIGPMDDALFIDFVDLEWCIRAKAKGYAVMGAPALRLAHSLGDEPVRVFGRRYPGHSPVRHYYLFRNAVALIGRRYVPWSWKSSELVKMPFRLVIYLLFMRPRLKHLRLSVLGIWHGLIGRSGAL</sequence>
<organism evidence="4 5">
    <name type="scientific">Paraburkholderia ferrariae</name>
    <dbReference type="NCBI Taxonomy" id="386056"/>
    <lineage>
        <taxon>Bacteria</taxon>
        <taxon>Pseudomonadati</taxon>
        <taxon>Pseudomonadota</taxon>
        <taxon>Betaproteobacteria</taxon>
        <taxon>Burkholderiales</taxon>
        <taxon>Burkholderiaceae</taxon>
        <taxon>Paraburkholderia</taxon>
    </lineage>
</organism>
<gene>
    <name evidence="4" type="ORF">VSR73_18105</name>
</gene>
<keyword evidence="5" id="KW-1185">Reference proteome</keyword>
<keyword evidence="2" id="KW-0328">Glycosyltransferase</keyword>
<dbReference type="PANTHER" id="PTHR43179:SF12">
    <property type="entry name" value="GALACTOFURANOSYLTRANSFERASE GLFT2"/>
    <property type="match status" value="1"/>
</dbReference>
<dbReference type="Proteomes" id="UP001489897">
    <property type="component" value="Unassembled WGS sequence"/>
</dbReference>
<accession>A0ABU9RTV4</accession>
<comment type="caution">
    <text evidence="4">The sequence shown here is derived from an EMBL/GenBank/DDBJ whole genome shotgun (WGS) entry which is preliminary data.</text>
</comment>
<evidence type="ECO:0000256" key="3">
    <source>
        <dbReference type="ARBA" id="ARBA00022679"/>
    </source>
</evidence>
<dbReference type="PANTHER" id="PTHR43179">
    <property type="entry name" value="RHAMNOSYLTRANSFERASE WBBL"/>
    <property type="match status" value="1"/>
</dbReference>
<evidence type="ECO:0000313" key="4">
    <source>
        <dbReference type="EMBL" id="MEM5422976.1"/>
    </source>
</evidence>
<dbReference type="RefSeq" id="WP_342947789.1">
    <property type="nucleotide sequence ID" value="NZ_JAYMRV010000005.1"/>
</dbReference>
<evidence type="ECO:0000256" key="2">
    <source>
        <dbReference type="ARBA" id="ARBA00022676"/>
    </source>
</evidence>
<keyword evidence="3" id="KW-0808">Transferase</keyword>
<dbReference type="InterPro" id="IPR029044">
    <property type="entry name" value="Nucleotide-diphossugar_trans"/>
</dbReference>
<dbReference type="CDD" id="cd02526">
    <property type="entry name" value="GT2_RfbF_like"/>
    <property type="match status" value="1"/>
</dbReference>
<name>A0ABU9RTV4_9BURK</name>
<evidence type="ECO:0000313" key="5">
    <source>
        <dbReference type="Proteomes" id="UP001489897"/>
    </source>
</evidence>
<dbReference type="SUPFAM" id="SSF53448">
    <property type="entry name" value="Nucleotide-diphospho-sugar transferases"/>
    <property type="match status" value="1"/>
</dbReference>